<reference evidence="1" key="2">
    <citation type="submission" date="2021-01" db="EMBL/GenBank/DDBJ databases">
        <authorList>
            <person name="Schikora-Tamarit M.A."/>
        </authorList>
    </citation>
    <scope>NUCLEOTIDE SEQUENCE</scope>
    <source>
        <strain evidence="1">CBS6341</strain>
    </source>
</reference>
<dbReference type="AlphaFoldDB" id="A0A9P8PXD1"/>
<proteinExistence type="predicted"/>
<dbReference type="Gene3D" id="2.60.120.620">
    <property type="entry name" value="q2cbj1_9rhob like domain"/>
    <property type="match status" value="1"/>
</dbReference>
<gene>
    <name evidence="1" type="ORF">WICMUC_000449</name>
</gene>
<dbReference type="InterPro" id="IPR008775">
    <property type="entry name" value="Phytyl_CoA_dOase-like"/>
</dbReference>
<comment type="caution">
    <text evidence="1">The sequence shown here is derived from an EMBL/GenBank/DDBJ whole genome shotgun (WGS) entry which is preliminary data.</text>
</comment>
<sequence length="356" mass="40504">MSATTITTETITDQPKLTLRPNPLVNEKTALIEETAAKISAGSYKDWRDDLLREGYVVIKGAIPKTKAESYQKDIFNWLESFGTELNIQDKSTWKKENLPAASKISSFTKFSLPHEKFFWNIRQEKGFRDAFAKFWGTDELLVSFDSINVAFPGLKDEENITSRPWPHVDQSPYRNGLACIQGIAALSDAGPKDGSLIVYKNSHKYTEQFFREALDEESWSPRDNVAFTSEQLEWFEKKPDVQKLKVLVEPGDLILWDSRTIHYGAQPEADSDTIRTVAYISYSPANFATEESLAKKKEVFEKWGGTSHWAHDNINPRLERVYLPNGELDPRDKGEPSNKPDLTDDLLKLAGVKSY</sequence>
<dbReference type="PANTHER" id="PTHR31630">
    <property type="entry name" value="PHYTANOYL-COA DIOXYGENASE-RELATED-RELATED"/>
    <property type="match status" value="1"/>
</dbReference>
<dbReference type="OrthoDB" id="445007at2759"/>
<name>A0A9P8PXD1_9ASCO</name>
<dbReference type="SUPFAM" id="SSF51197">
    <property type="entry name" value="Clavaminate synthase-like"/>
    <property type="match status" value="1"/>
</dbReference>
<dbReference type="Proteomes" id="UP000769528">
    <property type="component" value="Unassembled WGS sequence"/>
</dbReference>
<evidence type="ECO:0000313" key="1">
    <source>
        <dbReference type="EMBL" id="KAH3680267.1"/>
    </source>
</evidence>
<reference evidence="1" key="1">
    <citation type="journal article" date="2021" name="Open Biol.">
        <title>Shared evolutionary footprints suggest mitochondrial oxidative damage underlies multiple complex I losses in fungi.</title>
        <authorList>
            <person name="Schikora-Tamarit M.A."/>
            <person name="Marcet-Houben M."/>
            <person name="Nosek J."/>
            <person name="Gabaldon T."/>
        </authorList>
    </citation>
    <scope>NUCLEOTIDE SEQUENCE</scope>
    <source>
        <strain evidence="1">CBS6341</strain>
    </source>
</reference>
<dbReference type="Pfam" id="PF05721">
    <property type="entry name" value="PhyH"/>
    <property type="match status" value="1"/>
</dbReference>
<dbReference type="EMBL" id="JAEUBF010000148">
    <property type="protein sequence ID" value="KAH3680267.1"/>
    <property type="molecule type" value="Genomic_DNA"/>
</dbReference>
<keyword evidence="2" id="KW-1185">Reference proteome</keyword>
<evidence type="ECO:0000313" key="2">
    <source>
        <dbReference type="Proteomes" id="UP000769528"/>
    </source>
</evidence>
<dbReference type="PANTHER" id="PTHR31630:SF6">
    <property type="entry name" value="PHYTANOYL-COA DIOXYGENASE-RELATED"/>
    <property type="match status" value="1"/>
</dbReference>
<organism evidence="1 2">
    <name type="scientific">Wickerhamomyces mucosus</name>
    <dbReference type="NCBI Taxonomy" id="1378264"/>
    <lineage>
        <taxon>Eukaryota</taxon>
        <taxon>Fungi</taxon>
        <taxon>Dikarya</taxon>
        <taxon>Ascomycota</taxon>
        <taxon>Saccharomycotina</taxon>
        <taxon>Saccharomycetes</taxon>
        <taxon>Phaffomycetales</taxon>
        <taxon>Wickerhamomycetaceae</taxon>
        <taxon>Wickerhamomyces</taxon>
    </lineage>
</organism>
<accession>A0A9P8PXD1</accession>
<evidence type="ECO:0008006" key="3">
    <source>
        <dbReference type="Google" id="ProtNLM"/>
    </source>
</evidence>
<protein>
    <recommendedName>
        <fullName evidence="3">Phytanoyl-CoA dioxygenase</fullName>
    </recommendedName>
</protein>